<evidence type="ECO:0000256" key="6">
    <source>
        <dbReference type="ARBA" id="ARBA00022824"/>
    </source>
</evidence>
<dbReference type="InterPro" id="IPR055457">
    <property type="entry name" value="OST48_N"/>
</dbReference>
<dbReference type="GO" id="GO:0018279">
    <property type="term" value="P:protein N-linked glycosylation via asparagine"/>
    <property type="evidence" value="ECO:0007669"/>
    <property type="project" value="UniProtKB-UniRule"/>
</dbReference>
<evidence type="ECO:0000256" key="7">
    <source>
        <dbReference type="ARBA" id="ARBA00022989"/>
    </source>
</evidence>
<proteinExistence type="inferred from homology"/>
<comment type="function">
    <text evidence="9">Subunit of the oligosaccharyl transferase (OST) complex that catalyzes the initial transfer of a defined glycan (Glc(3)Man(9)GlcNAc(2) in eukaryotes) from the lipid carrier dolichol-pyrophosphate to an asparagine residue within an Asn-X-Ser/Thr consensus motif in nascent polypeptide chains, the first step in protein N-glycosylation. N-glycosylation occurs cotranslationally and the complex associates with the Sec61 complex at the channel-forming translocon complex that mediates protein translocation across the endoplasmic reticulum (ER).</text>
</comment>
<dbReference type="InterPro" id="IPR005013">
    <property type="entry name" value="DDOST_48_kDa_subunit"/>
</dbReference>
<protein>
    <recommendedName>
        <fullName evidence="4 9">Dolichyl-diphosphooligosaccharide--protein glycosyltransferase 48 kDa subunit</fullName>
        <shortName evidence="9">Oligosaccharyl transferase 48 kDa subunit</shortName>
    </recommendedName>
</protein>
<dbReference type="PANTHER" id="PTHR10830">
    <property type="entry name" value="DOLICHYL-DIPHOSPHOOLIGOSACCHARIDE--PROTEIN GLYCOSYLTRANSFERASE 48 KDA SUBUNIT"/>
    <property type="match status" value="1"/>
</dbReference>
<keyword evidence="13" id="KW-1185">Reference proteome</keyword>
<dbReference type="GO" id="GO:0008250">
    <property type="term" value="C:oligosaccharyltransferase complex"/>
    <property type="evidence" value="ECO:0007669"/>
    <property type="project" value="TreeGrafter"/>
</dbReference>
<comment type="similarity">
    <text evidence="3 9">Belongs to the DDOST 48 kDa subunit family.</text>
</comment>
<evidence type="ECO:0000259" key="10">
    <source>
        <dbReference type="Pfam" id="PF03345"/>
    </source>
</evidence>
<evidence type="ECO:0000256" key="3">
    <source>
        <dbReference type="ARBA" id="ARBA00008743"/>
    </source>
</evidence>
<evidence type="ECO:0000256" key="5">
    <source>
        <dbReference type="ARBA" id="ARBA00022692"/>
    </source>
</evidence>
<gene>
    <name evidence="12" type="ORF">AFUS01_LOCUS20439</name>
</gene>
<comment type="subunit">
    <text evidence="9">Component of the oligosaccharyltransferase (OST) complex.</text>
</comment>
<feature type="domain" description="OST48 N-terminal" evidence="10">
    <location>
        <begin position="73"/>
        <end position="324"/>
    </location>
</feature>
<dbReference type="Pfam" id="PF23358">
    <property type="entry name" value="OST48_MD"/>
    <property type="match status" value="1"/>
</dbReference>
<sequence>TGILRQLLKANSGVSSNIVNLSEGKTDNKGIRDYKGFKIKLKMRLPVWNSKLFAEALLLVSMLGLAIGQASKSTLILLDNLAIKETHSEFFKDLQSRGYQLTFKMSDDPGLSLKKYGVWLYQNVVLFAPGTDELGGDLSPEAVAEFVDNGGNVLIAGSPNAGDAIRDLAAEFGVELDDPGSLVIDHLNYDVGRDTGRHTVIAVDPSNLIDSEAIVGAGNVAPILYEGSSLLVDPENPLVLEILTASSSAYSYDPIKPISEYPHTVGKNTVLVAGLQARNNARVVFTGSLELFSDAFSAAAAQRSGKAPGKSGNEALIKSLSQWVFKEKGVLRLSNVTHHKAGETQAPVAYTVTEEVVYSVVLEELRDGVWTGYTADDIQLEFVRIDPFVRTTLKRQPGSSGSYQSRFTIPDVYGVFQFKIDYQRKGFTHLSSVTQVSVRPLQHTQYERFIPGAFPYYASAFSMMLGVFIFSCVFLHYKEKDKSD</sequence>
<evidence type="ECO:0000313" key="13">
    <source>
        <dbReference type="Proteomes" id="UP000708208"/>
    </source>
</evidence>
<dbReference type="Proteomes" id="UP000708208">
    <property type="component" value="Unassembled WGS sequence"/>
</dbReference>
<dbReference type="UniPathway" id="UPA00378"/>
<keyword evidence="5 9" id="KW-0812">Transmembrane</keyword>
<evidence type="ECO:0000256" key="9">
    <source>
        <dbReference type="RuleBase" id="RU361142"/>
    </source>
</evidence>
<accession>A0A8J2PA32</accession>
<organism evidence="12 13">
    <name type="scientific">Allacma fusca</name>
    <dbReference type="NCBI Taxonomy" id="39272"/>
    <lineage>
        <taxon>Eukaryota</taxon>
        <taxon>Metazoa</taxon>
        <taxon>Ecdysozoa</taxon>
        <taxon>Arthropoda</taxon>
        <taxon>Hexapoda</taxon>
        <taxon>Collembola</taxon>
        <taxon>Symphypleona</taxon>
        <taxon>Sminthuridae</taxon>
        <taxon>Allacma</taxon>
    </lineage>
</organism>
<comment type="caution">
    <text evidence="12">The sequence shown here is derived from an EMBL/GenBank/DDBJ whole genome shotgun (WGS) entry which is preliminary data.</text>
</comment>
<evidence type="ECO:0000256" key="4">
    <source>
        <dbReference type="ARBA" id="ARBA00013350"/>
    </source>
</evidence>
<name>A0A8J2PA32_9HEXA</name>
<evidence type="ECO:0000256" key="1">
    <source>
        <dbReference type="ARBA" id="ARBA00004115"/>
    </source>
</evidence>
<dbReference type="PANTHER" id="PTHR10830:SF0">
    <property type="entry name" value="DOLICHYL-DIPHOSPHOOLIGOSACCHARIDE--PROTEIN GLYCOSYLTRANSFERASE 48 KDA SUBUNIT"/>
    <property type="match status" value="1"/>
</dbReference>
<feature type="non-terminal residue" evidence="12">
    <location>
        <position position="1"/>
    </location>
</feature>
<evidence type="ECO:0000259" key="11">
    <source>
        <dbReference type="Pfam" id="PF23358"/>
    </source>
</evidence>
<evidence type="ECO:0000256" key="2">
    <source>
        <dbReference type="ARBA" id="ARBA00004922"/>
    </source>
</evidence>
<keyword evidence="8 9" id="KW-0472">Membrane</keyword>
<evidence type="ECO:0000256" key="8">
    <source>
        <dbReference type="ARBA" id="ARBA00023136"/>
    </source>
</evidence>
<dbReference type="Pfam" id="PF03345">
    <property type="entry name" value="OST48_N"/>
    <property type="match status" value="1"/>
</dbReference>
<dbReference type="EMBL" id="CAJVCH010220867">
    <property type="protein sequence ID" value="CAG7731882.1"/>
    <property type="molecule type" value="Genomic_DNA"/>
</dbReference>
<dbReference type="OrthoDB" id="29105at2759"/>
<dbReference type="AlphaFoldDB" id="A0A8J2PA32"/>
<feature type="transmembrane region" description="Helical" evidence="9">
    <location>
        <begin position="454"/>
        <end position="477"/>
    </location>
</feature>
<keyword evidence="7 9" id="KW-1133">Transmembrane helix</keyword>
<keyword evidence="6 9" id="KW-0256">Endoplasmic reticulum</keyword>
<dbReference type="InterPro" id="IPR055459">
    <property type="entry name" value="OST48_MD"/>
</dbReference>
<comment type="pathway">
    <text evidence="2 9">Protein modification; protein glycosylation.</text>
</comment>
<comment type="subcellular location">
    <subcellularLocation>
        <location evidence="1 9">Endoplasmic reticulum membrane</location>
        <topology evidence="1 9">Single-pass type I membrane protein</topology>
    </subcellularLocation>
</comment>
<reference evidence="12" key="1">
    <citation type="submission" date="2021-06" db="EMBL/GenBank/DDBJ databases">
        <authorList>
            <person name="Hodson N. C."/>
            <person name="Mongue J. A."/>
            <person name="Jaron S. K."/>
        </authorList>
    </citation>
    <scope>NUCLEOTIDE SEQUENCE</scope>
</reference>
<feature type="domain" description="OST48 middle" evidence="11">
    <location>
        <begin position="338"/>
        <end position="477"/>
    </location>
</feature>
<evidence type="ECO:0000313" key="12">
    <source>
        <dbReference type="EMBL" id="CAG7731882.1"/>
    </source>
</evidence>